<evidence type="ECO:0000313" key="1">
    <source>
        <dbReference type="EMBL" id="CAG6539751.1"/>
    </source>
</evidence>
<reference evidence="1" key="1">
    <citation type="submission" date="2021-05" db="EMBL/GenBank/DDBJ databases">
        <authorList>
            <person name="Alioto T."/>
            <person name="Alioto T."/>
            <person name="Gomez Garrido J."/>
        </authorList>
    </citation>
    <scope>NUCLEOTIDE SEQUENCE</scope>
</reference>
<sequence>MLGSCRILGGSARHSSSDASVTSLMGTTETVRLRLPFFLGFNPVPNAPWGVLGSPLEQVEISPAEGDAGERTIVGEDADAGAGSGSAEPVLFRRRRNMFNLSRTSMASWGFLTLFCCF</sequence>
<name>A0A8D8MSU0_CULPI</name>
<organism evidence="1">
    <name type="scientific">Culex pipiens</name>
    <name type="common">House mosquito</name>
    <dbReference type="NCBI Taxonomy" id="7175"/>
    <lineage>
        <taxon>Eukaryota</taxon>
        <taxon>Metazoa</taxon>
        <taxon>Ecdysozoa</taxon>
        <taxon>Arthropoda</taxon>
        <taxon>Hexapoda</taxon>
        <taxon>Insecta</taxon>
        <taxon>Pterygota</taxon>
        <taxon>Neoptera</taxon>
        <taxon>Endopterygota</taxon>
        <taxon>Diptera</taxon>
        <taxon>Nematocera</taxon>
        <taxon>Culicoidea</taxon>
        <taxon>Culicidae</taxon>
        <taxon>Culicinae</taxon>
        <taxon>Culicini</taxon>
        <taxon>Culex</taxon>
        <taxon>Culex</taxon>
    </lineage>
</organism>
<protein>
    <submittedName>
        <fullName evidence="1">(northern house mosquito) hypothetical protein</fullName>
    </submittedName>
</protein>
<dbReference type="EMBL" id="HBUE01328202">
    <property type="protein sequence ID" value="CAG6591801.1"/>
    <property type="molecule type" value="Transcribed_RNA"/>
</dbReference>
<dbReference type="EMBL" id="HBUE01221555">
    <property type="protein sequence ID" value="CAG6539751.1"/>
    <property type="molecule type" value="Transcribed_RNA"/>
</dbReference>
<proteinExistence type="predicted"/>
<dbReference type="AlphaFoldDB" id="A0A8D8MSU0"/>
<accession>A0A8D8MSU0</accession>